<dbReference type="HOGENOM" id="CLU_001570_14_11_1"/>
<dbReference type="Gene3D" id="1.10.630.10">
    <property type="entry name" value="Cytochrome P450"/>
    <property type="match status" value="1"/>
</dbReference>
<evidence type="ECO:0000256" key="7">
    <source>
        <dbReference type="SAM" id="MobiDB-lite"/>
    </source>
</evidence>
<comment type="cofactor">
    <cofactor evidence="1 6">
        <name>heme</name>
        <dbReference type="ChEBI" id="CHEBI:30413"/>
    </cofactor>
</comment>
<evidence type="ECO:0000256" key="4">
    <source>
        <dbReference type="ARBA" id="ARBA00022723"/>
    </source>
</evidence>
<evidence type="ECO:0000313" key="9">
    <source>
        <dbReference type="EMBL" id="KIM93455.1"/>
    </source>
</evidence>
<protein>
    <recommendedName>
        <fullName evidence="11">Cytochrome P450 monooxygenase</fullName>
    </recommendedName>
</protein>
<dbReference type="GO" id="GO:0016705">
    <property type="term" value="F:oxidoreductase activity, acting on paired donors, with incorporation or reduction of molecular oxygen"/>
    <property type="evidence" value="ECO:0007669"/>
    <property type="project" value="InterPro"/>
</dbReference>
<dbReference type="STRING" id="913774.A0A0C3GB92"/>
<dbReference type="EMBL" id="KN832895">
    <property type="protein sequence ID" value="KIM93455.1"/>
    <property type="molecule type" value="Genomic_DNA"/>
</dbReference>
<evidence type="ECO:0000256" key="3">
    <source>
        <dbReference type="ARBA" id="ARBA00022617"/>
    </source>
</evidence>
<accession>A0A0C3GB92</accession>
<keyword evidence="8" id="KW-0812">Transmembrane</keyword>
<keyword evidence="5 6" id="KW-0408">Iron</keyword>
<dbReference type="OrthoDB" id="3583210at2759"/>
<reference evidence="9 10" key="1">
    <citation type="submission" date="2014-04" db="EMBL/GenBank/DDBJ databases">
        <authorList>
            <consortium name="DOE Joint Genome Institute"/>
            <person name="Kuo A."/>
            <person name="Martino E."/>
            <person name="Perotto S."/>
            <person name="Kohler A."/>
            <person name="Nagy L.G."/>
            <person name="Floudas D."/>
            <person name="Copeland A."/>
            <person name="Barry K.W."/>
            <person name="Cichocki N."/>
            <person name="Veneault-Fourrey C."/>
            <person name="LaButti K."/>
            <person name="Lindquist E.A."/>
            <person name="Lipzen A."/>
            <person name="Lundell T."/>
            <person name="Morin E."/>
            <person name="Murat C."/>
            <person name="Sun H."/>
            <person name="Tunlid A."/>
            <person name="Henrissat B."/>
            <person name="Grigoriev I.V."/>
            <person name="Hibbett D.S."/>
            <person name="Martin F."/>
            <person name="Nordberg H.P."/>
            <person name="Cantor M.N."/>
            <person name="Hua S.X."/>
        </authorList>
    </citation>
    <scope>NUCLEOTIDE SEQUENCE [LARGE SCALE GENOMIC DNA]</scope>
    <source>
        <strain evidence="9 10">Zn</strain>
    </source>
</reference>
<dbReference type="GO" id="GO:0004497">
    <property type="term" value="F:monooxygenase activity"/>
    <property type="evidence" value="ECO:0007669"/>
    <property type="project" value="InterPro"/>
</dbReference>
<gene>
    <name evidence="9" type="ORF">OIDMADRAFT_35767</name>
</gene>
<dbReference type="GO" id="GO:0005506">
    <property type="term" value="F:iron ion binding"/>
    <property type="evidence" value="ECO:0007669"/>
    <property type="project" value="InterPro"/>
</dbReference>
<dbReference type="InterPro" id="IPR036396">
    <property type="entry name" value="Cyt_P450_sf"/>
</dbReference>
<feature type="region of interest" description="Disordered" evidence="7">
    <location>
        <begin position="110"/>
        <end position="130"/>
    </location>
</feature>
<reference evidence="10" key="2">
    <citation type="submission" date="2015-01" db="EMBL/GenBank/DDBJ databases">
        <title>Evolutionary Origins and Diversification of the Mycorrhizal Mutualists.</title>
        <authorList>
            <consortium name="DOE Joint Genome Institute"/>
            <consortium name="Mycorrhizal Genomics Consortium"/>
            <person name="Kohler A."/>
            <person name="Kuo A."/>
            <person name="Nagy L.G."/>
            <person name="Floudas D."/>
            <person name="Copeland A."/>
            <person name="Barry K.W."/>
            <person name="Cichocki N."/>
            <person name="Veneault-Fourrey C."/>
            <person name="LaButti K."/>
            <person name="Lindquist E.A."/>
            <person name="Lipzen A."/>
            <person name="Lundell T."/>
            <person name="Morin E."/>
            <person name="Murat C."/>
            <person name="Riley R."/>
            <person name="Ohm R."/>
            <person name="Sun H."/>
            <person name="Tunlid A."/>
            <person name="Henrissat B."/>
            <person name="Grigoriev I.V."/>
            <person name="Hibbett D.S."/>
            <person name="Martin F."/>
        </authorList>
    </citation>
    <scope>NUCLEOTIDE SEQUENCE [LARGE SCALE GENOMIC DNA]</scope>
    <source>
        <strain evidence="10">Zn</strain>
    </source>
</reference>
<dbReference type="InParanoid" id="A0A0C3GB92"/>
<comment type="similarity">
    <text evidence="2">Belongs to the cytochrome P450 family.</text>
</comment>
<dbReference type="InterPro" id="IPR050121">
    <property type="entry name" value="Cytochrome_P450_monoxygenase"/>
</dbReference>
<dbReference type="PANTHER" id="PTHR24305:SF210">
    <property type="entry name" value="CYTOCHROME P450 MONOOXYGENASE ASQL-RELATED"/>
    <property type="match status" value="1"/>
</dbReference>
<evidence type="ECO:0000256" key="2">
    <source>
        <dbReference type="ARBA" id="ARBA00010617"/>
    </source>
</evidence>
<feature type="binding site" description="axial binding residue" evidence="6">
    <location>
        <position position="453"/>
    </location>
    <ligand>
        <name>heme</name>
        <dbReference type="ChEBI" id="CHEBI:30413"/>
    </ligand>
    <ligandPart>
        <name>Fe</name>
        <dbReference type="ChEBI" id="CHEBI:18248"/>
    </ligandPart>
</feature>
<dbReference type="PANTHER" id="PTHR24305">
    <property type="entry name" value="CYTOCHROME P450"/>
    <property type="match status" value="1"/>
</dbReference>
<dbReference type="GO" id="GO:0020037">
    <property type="term" value="F:heme binding"/>
    <property type="evidence" value="ECO:0007669"/>
    <property type="project" value="InterPro"/>
</dbReference>
<organism evidence="9 10">
    <name type="scientific">Oidiodendron maius (strain Zn)</name>
    <dbReference type="NCBI Taxonomy" id="913774"/>
    <lineage>
        <taxon>Eukaryota</taxon>
        <taxon>Fungi</taxon>
        <taxon>Dikarya</taxon>
        <taxon>Ascomycota</taxon>
        <taxon>Pezizomycotina</taxon>
        <taxon>Leotiomycetes</taxon>
        <taxon>Leotiomycetes incertae sedis</taxon>
        <taxon>Myxotrichaceae</taxon>
        <taxon>Oidiodendron</taxon>
    </lineage>
</organism>
<dbReference type="PRINTS" id="PR00385">
    <property type="entry name" value="P450"/>
</dbReference>
<keyword evidence="8" id="KW-0472">Membrane</keyword>
<evidence type="ECO:0000256" key="6">
    <source>
        <dbReference type="PIRSR" id="PIRSR602401-1"/>
    </source>
</evidence>
<evidence type="ECO:0000256" key="1">
    <source>
        <dbReference type="ARBA" id="ARBA00001971"/>
    </source>
</evidence>
<evidence type="ECO:0000256" key="5">
    <source>
        <dbReference type="ARBA" id="ARBA00023004"/>
    </source>
</evidence>
<keyword evidence="4 6" id="KW-0479">Metal-binding</keyword>
<dbReference type="Proteomes" id="UP000054321">
    <property type="component" value="Unassembled WGS sequence"/>
</dbReference>
<evidence type="ECO:0000256" key="8">
    <source>
        <dbReference type="SAM" id="Phobius"/>
    </source>
</evidence>
<feature type="transmembrane region" description="Helical" evidence="8">
    <location>
        <begin position="15"/>
        <end position="38"/>
    </location>
</feature>
<sequence>MDLNLASLLPRRPAFPTLSLACTAVGAYLLGHIVYNLFFHPLRKYPGPFLCRISKLPWDYWQLTGNLQREVFRAHRKYGDAVRIAPNELSFASPKAWEEIFAYNRNKQQWPRNPKRVPRGRGNKAPMSLVNTPPHEHARFRRVLSYAFSEKGLQEQEALITGYVDLFVDRMTELARKGEVAELTRWYSMLGFDIISDLGWHEPFHCVESRQEHSWIRTLAWTAFDSQLKIVFRERGLLFLAPWFVPMRLQKARITNFMHARKRIEERIRHPEPRGDFWDKVLIKGRGDTESPGEGLTHEEMVVTAVTLVGTGSETISTLLSGVTYFLGRNRSCMDAFVKEIRAAFSSPAEITMLSTHRLQYVQACMEETMRLYPPVIGLLWRVPPQGGGTVGDKFIPEGTTVNINMFAMFQNPAHFHRPHDFLPERWLPNAPAEFAQDRKAAFRPFSVGTMNCLGQNLANAEARLILAKMFWHLDLKVDGKTSADWLDQKSWTVYEKKPLYIKFTEVVR</sequence>
<evidence type="ECO:0008006" key="11">
    <source>
        <dbReference type="Google" id="ProtNLM"/>
    </source>
</evidence>
<proteinExistence type="inferred from homology"/>
<dbReference type="CDD" id="cd11058">
    <property type="entry name" value="CYP60B-like"/>
    <property type="match status" value="1"/>
</dbReference>
<name>A0A0C3GB92_OIDMZ</name>
<dbReference type="InterPro" id="IPR002401">
    <property type="entry name" value="Cyt_P450_E_grp-I"/>
</dbReference>
<dbReference type="SUPFAM" id="SSF48264">
    <property type="entry name" value="Cytochrome P450"/>
    <property type="match status" value="1"/>
</dbReference>
<dbReference type="PRINTS" id="PR00463">
    <property type="entry name" value="EP450I"/>
</dbReference>
<keyword evidence="8" id="KW-1133">Transmembrane helix</keyword>
<feature type="compositionally biased region" description="Basic residues" evidence="7">
    <location>
        <begin position="113"/>
        <end position="122"/>
    </location>
</feature>
<dbReference type="Pfam" id="PF00067">
    <property type="entry name" value="p450"/>
    <property type="match status" value="1"/>
</dbReference>
<keyword evidence="3 6" id="KW-0349">Heme</keyword>
<evidence type="ECO:0000313" key="10">
    <source>
        <dbReference type="Proteomes" id="UP000054321"/>
    </source>
</evidence>
<dbReference type="InterPro" id="IPR001128">
    <property type="entry name" value="Cyt_P450"/>
</dbReference>
<keyword evidence="10" id="KW-1185">Reference proteome</keyword>
<dbReference type="AlphaFoldDB" id="A0A0C3GB92"/>